<accession>A0A3P1C3Q5</accession>
<dbReference type="PANTHER" id="PTHR30086">
    <property type="entry name" value="ARGININE EXPORTER PROTEIN ARGO"/>
    <property type="match status" value="1"/>
</dbReference>
<dbReference type="GO" id="GO:0005886">
    <property type="term" value="C:plasma membrane"/>
    <property type="evidence" value="ECO:0007669"/>
    <property type="project" value="UniProtKB-SubCell"/>
</dbReference>
<sequence>MIEATFYGLIAGILLCLTFGTVFFSLLQNSVDNGYRSGIKIAFGVVVCDAIFVVCALFGTAFLPRIEGFEFYLTLFGVVLLMAMGVANIFKGAPRLAYPKTRFGNFLYYFTTGFVLNAINPINFITWVTLAAYLTNSLHYSAGERYVFMIMSLIGIFATESALAIFAHKLKRFFTPKVVLVFNRTTGIVFIGIALNLAWTRLYDPLITLIKH</sequence>
<proteinExistence type="predicted"/>
<feature type="transmembrane region" description="Helical" evidence="6">
    <location>
        <begin position="6"/>
        <end position="27"/>
    </location>
</feature>
<evidence type="ECO:0000313" key="7">
    <source>
        <dbReference type="EMBL" id="RRB07919.1"/>
    </source>
</evidence>
<evidence type="ECO:0000313" key="8">
    <source>
        <dbReference type="Proteomes" id="UP000271925"/>
    </source>
</evidence>
<evidence type="ECO:0000256" key="5">
    <source>
        <dbReference type="ARBA" id="ARBA00023136"/>
    </source>
</evidence>
<keyword evidence="3 6" id="KW-0812">Transmembrane</keyword>
<evidence type="ECO:0000256" key="1">
    <source>
        <dbReference type="ARBA" id="ARBA00004651"/>
    </source>
</evidence>
<reference evidence="7 8" key="1">
    <citation type="submission" date="2018-11" db="EMBL/GenBank/DDBJ databases">
        <authorList>
            <person name="Zhou Z."/>
            <person name="Wang G."/>
        </authorList>
    </citation>
    <scope>NUCLEOTIDE SEQUENCE [LARGE SCALE GENOMIC DNA]</scope>
    <source>
        <strain evidence="7 8">KCTC52004</strain>
    </source>
</reference>
<feature type="transmembrane region" description="Helical" evidence="6">
    <location>
        <begin position="106"/>
        <end position="134"/>
    </location>
</feature>
<feature type="transmembrane region" description="Helical" evidence="6">
    <location>
        <begin position="39"/>
        <end position="63"/>
    </location>
</feature>
<feature type="transmembrane region" description="Helical" evidence="6">
    <location>
        <begin position="146"/>
        <end position="166"/>
    </location>
</feature>
<dbReference type="InterPro" id="IPR001123">
    <property type="entry name" value="LeuE-type"/>
</dbReference>
<dbReference type="PANTHER" id="PTHR30086:SF20">
    <property type="entry name" value="ARGININE EXPORTER PROTEIN ARGO-RELATED"/>
    <property type="match status" value="1"/>
</dbReference>
<keyword evidence="2" id="KW-1003">Cell membrane</keyword>
<keyword evidence="5 6" id="KW-0472">Membrane</keyword>
<evidence type="ECO:0000256" key="2">
    <source>
        <dbReference type="ARBA" id="ARBA00022475"/>
    </source>
</evidence>
<dbReference type="OrthoDB" id="679767at2"/>
<dbReference type="Proteomes" id="UP000271925">
    <property type="component" value="Unassembled WGS sequence"/>
</dbReference>
<keyword evidence="8" id="KW-1185">Reference proteome</keyword>
<comment type="subcellular location">
    <subcellularLocation>
        <location evidence="1">Cell membrane</location>
        <topology evidence="1">Multi-pass membrane protein</topology>
    </subcellularLocation>
</comment>
<evidence type="ECO:0000256" key="3">
    <source>
        <dbReference type="ARBA" id="ARBA00022692"/>
    </source>
</evidence>
<gene>
    <name evidence="7" type="ORF">EHT25_04040</name>
</gene>
<protein>
    <submittedName>
        <fullName evidence="7">LysE family translocator</fullName>
    </submittedName>
</protein>
<feature type="transmembrane region" description="Helical" evidence="6">
    <location>
        <begin position="69"/>
        <end position="90"/>
    </location>
</feature>
<evidence type="ECO:0000256" key="6">
    <source>
        <dbReference type="SAM" id="Phobius"/>
    </source>
</evidence>
<keyword evidence="4 6" id="KW-1133">Transmembrane helix</keyword>
<dbReference type="Pfam" id="PF01810">
    <property type="entry name" value="LysE"/>
    <property type="match status" value="1"/>
</dbReference>
<dbReference type="EMBL" id="RQJO01000007">
    <property type="protein sequence ID" value="RRB07919.1"/>
    <property type="molecule type" value="Genomic_DNA"/>
</dbReference>
<dbReference type="GO" id="GO:0015171">
    <property type="term" value="F:amino acid transmembrane transporter activity"/>
    <property type="evidence" value="ECO:0007669"/>
    <property type="project" value="TreeGrafter"/>
</dbReference>
<organism evidence="7 8">
    <name type="scientific">Larkinella rosea</name>
    <dbReference type="NCBI Taxonomy" id="2025312"/>
    <lineage>
        <taxon>Bacteria</taxon>
        <taxon>Pseudomonadati</taxon>
        <taxon>Bacteroidota</taxon>
        <taxon>Cytophagia</taxon>
        <taxon>Cytophagales</taxon>
        <taxon>Spirosomataceae</taxon>
        <taxon>Larkinella</taxon>
    </lineage>
</organism>
<dbReference type="RefSeq" id="WP_124873493.1">
    <property type="nucleotide sequence ID" value="NZ_RQJO01000007.1"/>
</dbReference>
<name>A0A3P1C3Q5_9BACT</name>
<evidence type="ECO:0000256" key="4">
    <source>
        <dbReference type="ARBA" id="ARBA00022989"/>
    </source>
</evidence>
<comment type="caution">
    <text evidence="7">The sequence shown here is derived from an EMBL/GenBank/DDBJ whole genome shotgun (WGS) entry which is preliminary data.</text>
</comment>
<feature type="transmembrane region" description="Helical" evidence="6">
    <location>
        <begin position="178"/>
        <end position="199"/>
    </location>
</feature>
<dbReference type="AlphaFoldDB" id="A0A3P1C3Q5"/>